<dbReference type="InterPro" id="IPR033469">
    <property type="entry name" value="CYTH-like_dom_sf"/>
</dbReference>
<evidence type="ECO:0000313" key="3">
    <source>
        <dbReference type="EMBL" id="KAF1963146.1"/>
    </source>
</evidence>
<dbReference type="OrthoDB" id="442176at2759"/>
<dbReference type="SUPFAM" id="SSF55154">
    <property type="entry name" value="CYTH-like phosphatases"/>
    <property type="match status" value="1"/>
</dbReference>
<feature type="region of interest" description="Disordered" evidence="1">
    <location>
        <begin position="1"/>
        <end position="101"/>
    </location>
</feature>
<evidence type="ECO:0000256" key="1">
    <source>
        <dbReference type="SAM" id="MobiDB-lite"/>
    </source>
</evidence>
<keyword evidence="4" id="KW-1185">Reference proteome</keyword>
<dbReference type="Pfam" id="PF01928">
    <property type="entry name" value="CYTH"/>
    <property type="match status" value="1"/>
</dbReference>
<evidence type="ECO:0000259" key="2">
    <source>
        <dbReference type="SMART" id="SM01118"/>
    </source>
</evidence>
<evidence type="ECO:0000313" key="4">
    <source>
        <dbReference type="Proteomes" id="UP000800035"/>
    </source>
</evidence>
<reference evidence="3" key="1">
    <citation type="journal article" date="2020" name="Stud. Mycol.">
        <title>101 Dothideomycetes genomes: a test case for predicting lifestyles and emergence of pathogens.</title>
        <authorList>
            <person name="Haridas S."/>
            <person name="Albert R."/>
            <person name="Binder M."/>
            <person name="Bloem J."/>
            <person name="Labutti K."/>
            <person name="Salamov A."/>
            <person name="Andreopoulos B."/>
            <person name="Baker S."/>
            <person name="Barry K."/>
            <person name="Bills G."/>
            <person name="Bluhm B."/>
            <person name="Cannon C."/>
            <person name="Castanera R."/>
            <person name="Culley D."/>
            <person name="Daum C."/>
            <person name="Ezra D."/>
            <person name="Gonzalez J."/>
            <person name="Henrissat B."/>
            <person name="Kuo A."/>
            <person name="Liang C."/>
            <person name="Lipzen A."/>
            <person name="Lutzoni F."/>
            <person name="Magnuson J."/>
            <person name="Mondo S."/>
            <person name="Nolan M."/>
            <person name="Ohm R."/>
            <person name="Pangilinan J."/>
            <person name="Park H.-J."/>
            <person name="Ramirez L."/>
            <person name="Alfaro M."/>
            <person name="Sun H."/>
            <person name="Tritt A."/>
            <person name="Yoshinaga Y."/>
            <person name="Zwiers L.-H."/>
            <person name="Turgeon B."/>
            <person name="Goodwin S."/>
            <person name="Spatafora J."/>
            <person name="Crous P."/>
            <person name="Grigoriev I."/>
        </authorList>
    </citation>
    <scope>NUCLEOTIDE SEQUENCE</scope>
    <source>
        <strain evidence="3">CBS 675.92</strain>
    </source>
</reference>
<feature type="domain" description="CYTH" evidence="2">
    <location>
        <begin position="182"/>
        <end position="374"/>
    </location>
</feature>
<accession>A0A6A5UJP9</accession>
<dbReference type="GO" id="GO:0050333">
    <property type="term" value="F:thiamine triphosphate phosphatase activity"/>
    <property type="evidence" value="ECO:0007669"/>
    <property type="project" value="InterPro"/>
</dbReference>
<dbReference type="Proteomes" id="UP000800035">
    <property type="component" value="Unassembled WGS sequence"/>
</dbReference>
<dbReference type="GO" id="GO:0042357">
    <property type="term" value="P:thiamine diphosphate metabolic process"/>
    <property type="evidence" value="ECO:0007669"/>
    <property type="project" value="TreeGrafter"/>
</dbReference>
<protein>
    <recommendedName>
        <fullName evidence="2">CYTH domain-containing protein</fullName>
    </recommendedName>
</protein>
<proteinExistence type="predicted"/>
<dbReference type="EMBL" id="ML976978">
    <property type="protein sequence ID" value="KAF1963146.1"/>
    <property type="molecule type" value="Genomic_DNA"/>
</dbReference>
<feature type="compositionally biased region" description="Polar residues" evidence="1">
    <location>
        <begin position="81"/>
        <end position="94"/>
    </location>
</feature>
<dbReference type="InterPro" id="IPR039582">
    <property type="entry name" value="THTPA"/>
</dbReference>
<dbReference type="SMART" id="SM01118">
    <property type="entry name" value="CYTH"/>
    <property type="match status" value="1"/>
</dbReference>
<dbReference type="Gene3D" id="2.40.320.10">
    <property type="entry name" value="Hypothetical Protein Pfu-838710-001"/>
    <property type="match status" value="1"/>
</dbReference>
<dbReference type="GO" id="GO:0000287">
    <property type="term" value="F:magnesium ion binding"/>
    <property type="evidence" value="ECO:0007669"/>
    <property type="project" value="TreeGrafter"/>
</dbReference>
<dbReference type="PANTHER" id="PTHR14586:SF1">
    <property type="entry name" value="THIAMINE-TRIPHOSPHATASE"/>
    <property type="match status" value="1"/>
</dbReference>
<dbReference type="PANTHER" id="PTHR14586">
    <property type="entry name" value="THIAMINE-TRIPHOSPHATASE"/>
    <property type="match status" value="1"/>
</dbReference>
<dbReference type="InterPro" id="IPR023577">
    <property type="entry name" value="CYTH_domain"/>
</dbReference>
<dbReference type="AlphaFoldDB" id="A0A6A5UJP9"/>
<sequence length="413" mass="45554">MTPARFLKNVPGPRSHLRSRARATARDSELNAKPPRYASSARRQARKPPSNVSDPLPRPRGGIHHESESGVKAAGTGLHVNLSSCPSTTETQGNKPPISVFDSLPRGGIHLLQRAAQESGIRNSLKLAARSLSPHTSVPVPYPLQPAAPTRTGFNLASRHLSLRPYTSTPHPPPPPPNRSRTLEIERKFAPTPSSLALLRTNSSTPAFTRHEYLGSRSIRDEYFDHASGALMRRGVYLRSRDGVWEVKVRRGGGYVDSCFEESREEGRVWGVVGEVLREEGVREEVDDGGKGKGDDGRTSERWECGCVADIRTVRESWDVDGFRVVVDRMGFGHVVGEVEVEVEVEVGGDGDGNEAEDVEKVMQGRIERFMGEHPDVFPRGGVEGKLSAYFRMEKERRRKEMGGQIDWNGGEG</sequence>
<gene>
    <name evidence="3" type="ORF">CC80DRAFT_588607</name>
</gene>
<name>A0A6A5UJP9_9PLEO</name>
<organism evidence="3 4">
    <name type="scientific">Byssothecium circinans</name>
    <dbReference type="NCBI Taxonomy" id="147558"/>
    <lineage>
        <taxon>Eukaryota</taxon>
        <taxon>Fungi</taxon>
        <taxon>Dikarya</taxon>
        <taxon>Ascomycota</taxon>
        <taxon>Pezizomycotina</taxon>
        <taxon>Dothideomycetes</taxon>
        <taxon>Pleosporomycetidae</taxon>
        <taxon>Pleosporales</taxon>
        <taxon>Massarineae</taxon>
        <taxon>Massarinaceae</taxon>
        <taxon>Byssothecium</taxon>
    </lineage>
</organism>